<name>A0ABS1W6A1_9ACTN</name>
<evidence type="ECO:0000313" key="2">
    <source>
        <dbReference type="Proteomes" id="UP000598996"/>
    </source>
</evidence>
<keyword evidence="2" id="KW-1185">Reference proteome</keyword>
<gene>
    <name evidence="1" type="ORF">JKJ07_48220</name>
</gene>
<dbReference type="SUPFAM" id="SSF53448">
    <property type="entry name" value="Nucleotide-diphospho-sugar transferases"/>
    <property type="match status" value="1"/>
</dbReference>
<reference evidence="1 2" key="1">
    <citation type="submission" date="2021-01" db="EMBL/GenBank/DDBJ databases">
        <title>Actinoplanes sp. nov. LDG1-01 isolated from lichen.</title>
        <authorList>
            <person name="Saeng-In P."/>
            <person name="Phongsopitanun W."/>
            <person name="Kanchanasin P."/>
            <person name="Yuki M."/>
            <person name="Kudo T."/>
            <person name="Ohkuma M."/>
            <person name="Tanasupawat S."/>
        </authorList>
    </citation>
    <scope>NUCLEOTIDE SEQUENCE [LARGE SCALE GENOMIC DNA]</scope>
    <source>
        <strain evidence="1 2">LDG1-01</strain>
    </source>
</reference>
<organism evidence="1 2">
    <name type="scientific">Paractinoplanes lichenicola</name>
    <dbReference type="NCBI Taxonomy" id="2802976"/>
    <lineage>
        <taxon>Bacteria</taxon>
        <taxon>Bacillati</taxon>
        <taxon>Actinomycetota</taxon>
        <taxon>Actinomycetes</taxon>
        <taxon>Micromonosporales</taxon>
        <taxon>Micromonosporaceae</taxon>
        <taxon>Paractinoplanes</taxon>
    </lineage>
</organism>
<protein>
    <recommendedName>
        <fullName evidence="3">Glycosyltransferase 2-like domain-containing protein</fullName>
    </recommendedName>
</protein>
<dbReference type="RefSeq" id="WP_203078628.1">
    <property type="nucleotide sequence ID" value="NZ_JAENHO010000026.1"/>
</dbReference>
<sequence>MSAGVQRWSHRGLISAAAPRDLGVRVDAIIVPSGRHEAALREAARLASELECLLLVLSSKSSRARRVADSLGGVDAEVIAVDFPREPIARLPALETSTILNNSRLRRRTDTSAKRNLGLVVARMAGWDRVVFLDDDILVPDANDLLRAAALLDTCDAVGLRVGGFPDNSVVCHANRDTGAEQDTFVGGGAMAVATDRIDSFFPEIYNEDWFFLTDDTTLRPVGQTGIALQKDYDPYANPDRARDEEFGDVLAEGLFALFDDGGKIGDATEDYWREFLAARLSLITEIKARCRPESALDQQMRASLTAAGGRLQFITPRDCMVYIGAWQRDRERWRRFVRKLRTAGGRPGQEIWTVIDRLGLTPNAMSAGRRRMSTATA</sequence>
<dbReference type="EMBL" id="JAENHO010000026">
    <property type="protein sequence ID" value="MBL7262083.1"/>
    <property type="molecule type" value="Genomic_DNA"/>
</dbReference>
<proteinExistence type="predicted"/>
<evidence type="ECO:0000313" key="1">
    <source>
        <dbReference type="EMBL" id="MBL7262083.1"/>
    </source>
</evidence>
<dbReference type="Proteomes" id="UP000598996">
    <property type="component" value="Unassembled WGS sequence"/>
</dbReference>
<dbReference type="InterPro" id="IPR029044">
    <property type="entry name" value="Nucleotide-diphossugar_trans"/>
</dbReference>
<evidence type="ECO:0008006" key="3">
    <source>
        <dbReference type="Google" id="ProtNLM"/>
    </source>
</evidence>
<accession>A0ABS1W6A1</accession>
<comment type="caution">
    <text evidence="1">The sequence shown here is derived from an EMBL/GenBank/DDBJ whole genome shotgun (WGS) entry which is preliminary data.</text>
</comment>